<evidence type="ECO:0000256" key="6">
    <source>
        <dbReference type="HAMAP-Rule" id="MF_00337"/>
    </source>
</evidence>
<evidence type="ECO:0000256" key="5">
    <source>
        <dbReference type="ARBA" id="ARBA00022839"/>
    </source>
</evidence>
<dbReference type="STRING" id="76731.RD2015_1648"/>
<accession>A0A0U3MW23</accession>
<comment type="subcellular location">
    <subcellularLocation>
        <location evidence="6">Cytoplasm</location>
    </subcellularLocation>
</comment>
<comment type="catalytic activity">
    <reaction evidence="6">
        <text>Exonucleolytic cleavage in either 5'- to 3'- or 3'- to 5'-direction to yield nucleoside 5'-phosphates.</text>
        <dbReference type="EC" id="3.1.11.6"/>
    </reaction>
</comment>
<dbReference type="Proteomes" id="UP000060699">
    <property type="component" value="Chromosome"/>
</dbReference>
<dbReference type="InterPro" id="IPR037004">
    <property type="entry name" value="Exonuc_VII_ssu_sf"/>
</dbReference>
<comment type="subunit">
    <text evidence="6">Heterooligomer composed of large and small subunits.</text>
</comment>
<dbReference type="PANTHER" id="PTHR34137:SF1">
    <property type="entry name" value="EXODEOXYRIBONUCLEASE 7 SMALL SUBUNIT"/>
    <property type="match status" value="1"/>
</dbReference>
<name>A0A0U3MW23_9BURK</name>
<dbReference type="AlphaFoldDB" id="A0A0U3MW23"/>
<dbReference type="SUPFAM" id="SSF116842">
    <property type="entry name" value="XseB-like"/>
    <property type="match status" value="1"/>
</dbReference>
<evidence type="ECO:0000313" key="8">
    <source>
        <dbReference type="Proteomes" id="UP000060699"/>
    </source>
</evidence>
<dbReference type="OrthoDB" id="287668at2"/>
<evidence type="ECO:0000256" key="1">
    <source>
        <dbReference type="ARBA" id="ARBA00009998"/>
    </source>
</evidence>
<dbReference type="Pfam" id="PF02609">
    <property type="entry name" value="Exonuc_VII_S"/>
    <property type="match status" value="1"/>
</dbReference>
<keyword evidence="2 6" id="KW-0963">Cytoplasm</keyword>
<dbReference type="EMBL" id="CP013729">
    <property type="protein sequence ID" value="ALV06132.1"/>
    <property type="molecule type" value="Genomic_DNA"/>
</dbReference>
<evidence type="ECO:0000256" key="4">
    <source>
        <dbReference type="ARBA" id="ARBA00022801"/>
    </source>
</evidence>
<dbReference type="Gene3D" id="1.10.287.1040">
    <property type="entry name" value="Exonuclease VII, small subunit"/>
    <property type="match status" value="1"/>
</dbReference>
<dbReference type="InterPro" id="IPR003761">
    <property type="entry name" value="Exonuc_VII_S"/>
</dbReference>
<comment type="function">
    <text evidence="6">Bidirectionally degrades single-stranded DNA into large acid-insoluble oligonucleotides, which are then degraded further into small acid-soluble oligonucleotides.</text>
</comment>
<organism evidence="7 8">
    <name type="scientific">Roseateles depolymerans</name>
    <dbReference type="NCBI Taxonomy" id="76731"/>
    <lineage>
        <taxon>Bacteria</taxon>
        <taxon>Pseudomonadati</taxon>
        <taxon>Pseudomonadota</taxon>
        <taxon>Betaproteobacteria</taxon>
        <taxon>Burkholderiales</taxon>
        <taxon>Sphaerotilaceae</taxon>
        <taxon>Roseateles</taxon>
    </lineage>
</organism>
<dbReference type="NCBIfam" id="TIGR01280">
    <property type="entry name" value="xseB"/>
    <property type="match status" value="1"/>
</dbReference>
<keyword evidence="4 6" id="KW-0378">Hydrolase</keyword>
<dbReference type="GO" id="GO:0009318">
    <property type="term" value="C:exodeoxyribonuclease VII complex"/>
    <property type="evidence" value="ECO:0007669"/>
    <property type="project" value="UniProtKB-UniRule"/>
</dbReference>
<comment type="similarity">
    <text evidence="1 6">Belongs to the XseB family.</text>
</comment>
<keyword evidence="8" id="KW-1185">Reference proteome</keyword>
<protein>
    <recommendedName>
        <fullName evidence="6">Exodeoxyribonuclease 7 small subunit</fullName>
        <ecNumber evidence="6">3.1.11.6</ecNumber>
    </recommendedName>
    <alternativeName>
        <fullName evidence="6">Exodeoxyribonuclease VII small subunit</fullName>
        <shortName evidence="6">Exonuclease VII small subunit</shortName>
    </alternativeName>
</protein>
<dbReference type="PANTHER" id="PTHR34137">
    <property type="entry name" value="EXODEOXYRIBONUCLEASE 7 SMALL SUBUNIT"/>
    <property type="match status" value="1"/>
</dbReference>
<dbReference type="KEGG" id="rdp:RD2015_1648"/>
<keyword evidence="3 6" id="KW-0540">Nuclease</keyword>
<dbReference type="GO" id="GO:0005829">
    <property type="term" value="C:cytosol"/>
    <property type="evidence" value="ECO:0007669"/>
    <property type="project" value="TreeGrafter"/>
</dbReference>
<proteinExistence type="inferred from homology"/>
<sequence>MSKPSASDQTRASSASQPDDGLPVGPEPASYELAVEELERLIQSMEAGQLPLDQLLASYQRGAELLKFCRARLQVVEQQVQALDGGEMRPWGEA</sequence>
<evidence type="ECO:0000256" key="3">
    <source>
        <dbReference type="ARBA" id="ARBA00022722"/>
    </source>
</evidence>
<dbReference type="HAMAP" id="MF_00337">
    <property type="entry name" value="Exonuc_7_S"/>
    <property type="match status" value="1"/>
</dbReference>
<dbReference type="GO" id="GO:0006308">
    <property type="term" value="P:DNA catabolic process"/>
    <property type="evidence" value="ECO:0007669"/>
    <property type="project" value="UniProtKB-UniRule"/>
</dbReference>
<dbReference type="EC" id="3.1.11.6" evidence="6"/>
<dbReference type="RefSeq" id="WP_083525457.1">
    <property type="nucleotide sequence ID" value="NZ_CP013729.1"/>
</dbReference>
<gene>
    <name evidence="6" type="primary">xseB</name>
    <name evidence="7" type="ORF">RD2015_1648</name>
</gene>
<evidence type="ECO:0000256" key="2">
    <source>
        <dbReference type="ARBA" id="ARBA00022490"/>
    </source>
</evidence>
<keyword evidence="5 6" id="KW-0269">Exonuclease</keyword>
<dbReference type="GO" id="GO:0008855">
    <property type="term" value="F:exodeoxyribonuclease VII activity"/>
    <property type="evidence" value="ECO:0007669"/>
    <property type="project" value="UniProtKB-UniRule"/>
</dbReference>
<reference evidence="7 8" key="1">
    <citation type="submission" date="2015-12" db="EMBL/GenBank/DDBJ databases">
        <title>Complete genome of Roseateles depolymerans KCTC 42856.</title>
        <authorList>
            <person name="Kim K.M."/>
        </authorList>
    </citation>
    <scope>NUCLEOTIDE SEQUENCE [LARGE SCALE GENOMIC DNA]</scope>
    <source>
        <strain evidence="7 8">KCTC 42856</strain>
    </source>
</reference>
<evidence type="ECO:0000313" key="7">
    <source>
        <dbReference type="EMBL" id="ALV06132.1"/>
    </source>
</evidence>